<protein>
    <submittedName>
        <fullName evidence="3">AMP-binding protein</fullName>
    </submittedName>
</protein>
<evidence type="ECO:0000259" key="1">
    <source>
        <dbReference type="Pfam" id="PF00501"/>
    </source>
</evidence>
<keyword evidence="4" id="KW-1185">Reference proteome</keyword>
<evidence type="ECO:0000259" key="2">
    <source>
        <dbReference type="Pfam" id="PF13193"/>
    </source>
</evidence>
<gene>
    <name evidence="3" type="ORF">RFM52_24565</name>
</gene>
<dbReference type="PANTHER" id="PTHR43767">
    <property type="entry name" value="LONG-CHAIN-FATTY-ACID--COA LIGASE"/>
    <property type="match status" value="1"/>
</dbReference>
<proteinExistence type="predicted"/>
<dbReference type="PROSITE" id="PS00455">
    <property type="entry name" value="AMP_BINDING"/>
    <property type="match status" value="1"/>
</dbReference>
<comment type="caution">
    <text evidence="3">The sequence shown here is derived from an EMBL/GenBank/DDBJ whole genome shotgun (WGS) entry which is preliminary data.</text>
</comment>
<evidence type="ECO:0000313" key="3">
    <source>
        <dbReference type="EMBL" id="MDX8488353.1"/>
    </source>
</evidence>
<feature type="domain" description="AMP-binding enzyme C-terminal" evidence="2">
    <location>
        <begin position="438"/>
        <end position="514"/>
    </location>
</feature>
<dbReference type="Gene3D" id="3.40.50.12780">
    <property type="entry name" value="N-terminal domain of ligase-like"/>
    <property type="match status" value="1"/>
</dbReference>
<dbReference type="Pfam" id="PF00501">
    <property type="entry name" value="AMP-binding"/>
    <property type="match status" value="1"/>
</dbReference>
<dbReference type="RefSeq" id="WP_320298651.1">
    <property type="nucleotide sequence ID" value="NZ_JAVIIU010000018.1"/>
</dbReference>
<dbReference type="InterPro" id="IPR000873">
    <property type="entry name" value="AMP-dep_synth/lig_dom"/>
</dbReference>
<dbReference type="Proteomes" id="UP001280156">
    <property type="component" value="Unassembled WGS sequence"/>
</dbReference>
<dbReference type="Gene3D" id="3.30.300.30">
    <property type="match status" value="1"/>
</dbReference>
<dbReference type="InterPro" id="IPR042099">
    <property type="entry name" value="ANL_N_sf"/>
</dbReference>
<dbReference type="InterPro" id="IPR025110">
    <property type="entry name" value="AMP-bd_C"/>
</dbReference>
<name>A0ABU4YMX9_9HYPH</name>
<organism evidence="3 4">
    <name type="scientific">Mesorhizobium humile</name>
    <dbReference type="NCBI Taxonomy" id="3072313"/>
    <lineage>
        <taxon>Bacteria</taxon>
        <taxon>Pseudomonadati</taxon>
        <taxon>Pseudomonadota</taxon>
        <taxon>Alphaproteobacteria</taxon>
        <taxon>Hyphomicrobiales</taxon>
        <taxon>Phyllobacteriaceae</taxon>
        <taxon>Mesorhizobium</taxon>
    </lineage>
</organism>
<evidence type="ECO:0000313" key="4">
    <source>
        <dbReference type="Proteomes" id="UP001280156"/>
    </source>
</evidence>
<dbReference type="InterPro" id="IPR050237">
    <property type="entry name" value="ATP-dep_AMP-bd_enzyme"/>
</dbReference>
<sequence length="549" mass="60549">MIKAVKLGAAVSHLNAGAPWSGCSAKTLIELLCTGCDRNGDRPLLVFEDGMTVGRAEFMELTSSFAAYLRPLIKPGDRVAIAIGNRTEYLVALFAAMANRGILVSINPTAREHDAGYILRDSEPTVLITEPGNGDLLARLAKSLPNPCLVVTLDGQEPRALPTPERGSAPFDLRAAQCKRDDMIAIFYTSGTTGVPKGCIFSHERWLRSIDTDIRMVPGGRDRAFSTGPFFYADPALFLLMMLQSGGSLVVARRFSVSKYWDIVHRFDVTRVHAIASMPVLLAKSPPHPLERTHRVDHAICAAVPADLHATLVGRFGFPWLDNYGSTEAGTICRMPWHMHDEMIGSGSIGIPAPEVDLRIVDDGGRDLLPGQIGEALIRGPGLFSGYFRLSAATQEALRDGWFHSGDLVMRDERSFVYFKGRKKDVVRRSGENISAAEVETVLRQMPEIKDAAVVPVPDEIRGEEVKAYILLVDDINPSELPPERIAAFCSSNLAPFKVPRFIEYRQNFPRTPSERVDKRQLKEEKPDLRADCWDRELPKSIVDGSSKS</sequence>
<feature type="domain" description="AMP-dependent synthetase/ligase" evidence="1">
    <location>
        <begin position="36"/>
        <end position="388"/>
    </location>
</feature>
<dbReference type="SUPFAM" id="SSF56801">
    <property type="entry name" value="Acetyl-CoA synthetase-like"/>
    <property type="match status" value="1"/>
</dbReference>
<dbReference type="Pfam" id="PF13193">
    <property type="entry name" value="AMP-binding_C"/>
    <property type="match status" value="1"/>
</dbReference>
<reference evidence="3 4" key="1">
    <citation type="submission" date="2023-08" db="EMBL/GenBank/DDBJ databases">
        <title>Implementing the SeqCode for naming new Mesorhizobium species isolated from Vachellia karroo root nodules.</title>
        <authorList>
            <person name="Van Lill M."/>
        </authorList>
    </citation>
    <scope>NUCLEOTIDE SEQUENCE [LARGE SCALE GENOMIC DNA]</scope>
    <source>
        <strain evidence="3 4">VK2B</strain>
    </source>
</reference>
<dbReference type="InterPro" id="IPR020845">
    <property type="entry name" value="AMP-binding_CS"/>
</dbReference>
<dbReference type="PANTHER" id="PTHR43767:SF1">
    <property type="entry name" value="NONRIBOSOMAL PEPTIDE SYNTHASE PES1 (EUROFUNG)-RELATED"/>
    <property type="match status" value="1"/>
</dbReference>
<dbReference type="EMBL" id="JAVIIV010000019">
    <property type="protein sequence ID" value="MDX8488353.1"/>
    <property type="molecule type" value="Genomic_DNA"/>
</dbReference>
<accession>A0ABU4YMX9</accession>
<dbReference type="InterPro" id="IPR045851">
    <property type="entry name" value="AMP-bd_C_sf"/>
</dbReference>